<evidence type="ECO:0000256" key="5">
    <source>
        <dbReference type="ARBA" id="ARBA00013950"/>
    </source>
</evidence>
<dbReference type="EC" id="2.5.1.9" evidence="4 9"/>
<dbReference type="InterPro" id="IPR017938">
    <property type="entry name" value="Riboflavin_synthase-like_b-brl"/>
</dbReference>
<dbReference type="PROSITE" id="PS51177">
    <property type="entry name" value="LUMAZINE_BIND"/>
    <property type="match status" value="2"/>
</dbReference>
<protein>
    <recommendedName>
        <fullName evidence="5 9">Riboflavin synthase</fullName>
        <ecNumber evidence="4 9">2.5.1.9</ecNumber>
    </recommendedName>
</protein>
<dbReference type="NCBIfam" id="NF006767">
    <property type="entry name" value="PRK09289.1"/>
    <property type="match status" value="1"/>
</dbReference>
<organism evidence="12 13">
    <name type="scientific">Lentibacillus kimchii</name>
    <dbReference type="NCBI Taxonomy" id="1542911"/>
    <lineage>
        <taxon>Bacteria</taxon>
        <taxon>Bacillati</taxon>
        <taxon>Bacillota</taxon>
        <taxon>Bacilli</taxon>
        <taxon>Bacillales</taxon>
        <taxon>Bacillaceae</taxon>
        <taxon>Lentibacillus</taxon>
    </lineage>
</organism>
<evidence type="ECO:0000313" key="12">
    <source>
        <dbReference type="EMBL" id="MFC7745974.1"/>
    </source>
</evidence>
<evidence type="ECO:0000259" key="11">
    <source>
        <dbReference type="PROSITE" id="PS51177"/>
    </source>
</evidence>
<reference evidence="13" key="1">
    <citation type="journal article" date="2019" name="Int. J. Syst. Evol. Microbiol.">
        <title>The Global Catalogue of Microorganisms (GCM) 10K type strain sequencing project: providing services to taxonomists for standard genome sequencing and annotation.</title>
        <authorList>
            <consortium name="The Broad Institute Genomics Platform"/>
            <consortium name="The Broad Institute Genome Sequencing Center for Infectious Disease"/>
            <person name="Wu L."/>
            <person name="Ma J."/>
        </authorList>
    </citation>
    <scope>NUCLEOTIDE SEQUENCE [LARGE SCALE GENOMIC DNA]</scope>
    <source>
        <strain evidence="13">JCM 30234</strain>
    </source>
</reference>
<dbReference type="InterPro" id="IPR001783">
    <property type="entry name" value="Lumazine-bd"/>
</dbReference>
<dbReference type="EMBL" id="JBHTGR010000002">
    <property type="protein sequence ID" value="MFC7745974.1"/>
    <property type="molecule type" value="Genomic_DNA"/>
</dbReference>
<evidence type="ECO:0000256" key="2">
    <source>
        <dbReference type="ARBA" id="ARBA00002803"/>
    </source>
</evidence>
<evidence type="ECO:0000256" key="1">
    <source>
        <dbReference type="ARBA" id="ARBA00000968"/>
    </source>
</evidence>
<dbReference type="Gene3D" id="2.40.30.20">
    <property type="match status" value="2"/>
</dbReference>
<sequence length="198" mass="21313">MFTGIIEEKGTIKDRQLVSEQAMLITIEASQILDDMQMGDSIAVNGICLTVTAFSETYFQVDIMPETLKTASLKLLTEGSSVNLERSMPANGRFGGHFVSGHADGSGTITRKETRENAVNVAVDVPDELAVYLIEKGSVAVDGVSLTVFGISGRTMTLSLIPHTVSATVLGDKQKGDPVTIECDILAKYMKNMLSEQH</sequence>
<keyword evidence="8" id="KW-0677">Repeat</keyword>
<dbReference type="PIRSF" id="PIRSF000498">
    <property type="entry name" value="Riboflavin_syn_A"/>
    <property type="match status" value="1"/>
</dbReference>
<dbReference type="PANTHER" id="PTHR21098">
    <property type="entry name" value="RIBOFLAVIN SYNTHASE ALPHA CHAIN"/>
    <property type="match status" value="1"/>
</dbReference>
<dbReference type="SUPFAM" id="SSF63380">
    <property type="entry name" value="Riboflavin synthase domain-like"/>
    <property type="match status" value="2"/>
</dbReference>
<dbReference type="RefSeq" id="WP_382357450.1">
    <property type="nucleotide sequence ID" value="NZ_JBHTGR010000002.1"/>
</dbReference>
<evidence type="ECO:0000256" key="10">
    <source>
        <dbReference type="PROSITE-ProRule" id="PRU00524"/>
    </source>
</evidence>
<dbReference type="Proteomes" id="UP001596620">
    <property type="component" value="Unassembled WGS sequence"/>
</dbReference>
<accession>A0ABW2UTU0</accession>
<name>A0ABW2UTU0_9BACI</name>
<dbReference type="InterPro" id="IPR026017">
    <property type="entry name" value="Lumazine-bd_dom"/>
</dbReference>
<dbReference type="CDD" id="cd00402">
    <property type="entry name" value="Riboflavin_synthase_like"/>
    <property type="match status" value="1"/>
</dbReference>
<dbReference type="PANTHER" id="PTHR21098:SF12">
    <property type="entry name" value="RIBOFLAVIN SYNTHASE"/>
    <property type="match status" value="1"/>
</dbReference>
<evidence type="ECO:0000256" key="8">
    <source>
        <dbReference type="ARBA" id="ARBA00022737"/>
    </source>
</evidence>
<evidence type="ECO:0000256" key="6">
    <source>
        <dbReference type="ARBA" id="ARBA00022619"/>
    </source>
</evidence>
<dbReference type="GO" id="GO:0004746">
    <property type="term" value="F:riboflavin synthase activity"/>
    <property type="evidence" value="ECO:0007669"/>
    <property type="project" value="UniProtKB-EC"/>
</dbReference>
<evidence type="ECO:0000256" key="9">
    <source>
        <dbReference type="NCBIfam" id="TIGR00187"/>
    </source>
</evidence>
<evidence type="ECO:0000256" key="3">
    <source>
        <dbReference type="ARBA" id="ARBA00004887"/>
    </source>
</evidence>
<comment type="catalytic activity">
    <reaction evidence="1">
        <text>2 6,7-dimethyl-8-(1-D-ribityl)lumazine + H(+) = 5-amino-6-(D-ribitylamino)uracil + riboflavin</text>
        <dbReference type="Rhea" id="RHEA:20772"/>
        <dbReference type="ChEBI" id="CHEBI:15378"/>
        <dbReference type="ChEBI" id="CHEBI:15934"/>
        <dbReference type="ChEBI" id="CHEBI:57986"/>
        <dbReference type="ChEBI" id="CHEBI:58201"/>
        <dbReference type="EC" id="2.5.1.9"/>
    </reaction>
</comment>
<keyword evidence="13" id="KW-1185">Reference proteome</keyword>
<evidence type="ECO:0000313" key="13">
    <source>
        <dbReference type="Proteomes" id="UP001596620"/>
    </source>
</evidence>
<dbReference type="InterPro" id="IPR023366">
    <property type="entry name" value="ATP_synth_asu-like_sf"/>
</dbReference>
<feature type="domain" description="Lumazine-binding" evidence="11">
    <location>
        <begin position="98"/>
        <end position="194"/>
    </location>
</feature>
<dbReference type="Pfam" id="PF00677">
    <property type="entry name" value="Lum_binding"/>
    <property type="match status" value="2"/>
</dbReference>
<keyword evidence="7 12" id="KW-0808">Transferase</keyword>
<comment type="caution">
    <text evidence="12">The sequence shown here is derived from an EMBL/GenBank/DDBJ whole genome shotgun (WGS) entry which is preliminary data.</text>
</comment>
<feature type="domain" description="Lumazine-binding" evidence="11">
    <location>
        <begin position="1"/>
        <end position="97"/>
    </location>
</feature>
<evidence type="ECO:0000256" key="4">
    <source>
        <dbReference type="ARBA" id="ARBA00012827"/>
    </source>
</evidence>
<comment type="pathway">
    <text evidence="3">Cofactor biosynthesis; riboflavin biosynthesis; riboflavin from 2-hydroxy-3-oxobutyl phosphate and 5-amino-6-(D-ribitylamino)uracil: step 2/2.</text>
</comment>
<keyword evidence="6" id="KW-0686">Riboflavin biosynthesis</keyword>
<feature type="repeat" description="Lumazine-binding" evidence="10">
    <location>
        <begin position="98"/>
        <end position="194"/>
    </location>
</feature>
<feature type="repeat" description="Lumazine-binding" evidence="10">
    <location>
        <begin position="1"/>
        <end position="97"/>
    </location>
</feature>
<gene>
    <name evidence="12" type="primary">ribE</name>
    <name evidence="12" type="ORF">ACFQU8_01780</name>
</gene>
<dbReference type="NCBIfam" id="TIGR00187">
    <property type="entry name" value="ribE"/>
    <property type="match status" value="1"/>
</dbReference>
<comment type="function">
    <text evidence="2">Catalyzes the dismutation of two molecules of 6,7-dimethyl-8-ribityllumazine, resulting in the formation of riboflavin and 5-amino-6-(D-ribitylamino)uracil.</text>
</comment>
<proteinExistence type="predicted"/>
<evidence type="ECO:0000256" key="7">
    <source>
        <dbReference type="ARBA" id="ARBA00022679"/>
    </source>
</evidence>